<dbReference type="InterPro" id="IPR000719">
    <property type="entry name" value="Prot_kinase_dom"/>
</dbReference>
<dbReference type="InterPro" id="IPR049468">
    <property type="entry name" value="Restrct_endonuc-II-like_dom"/>
</dbReference>
<dbReference type="InterPro" id="IPR045055">
    <property type="entry name" value="DNA2/NAM7-like"/>
</dbReference>
<accession>A0A370R4M7</accession>
<proteinExistence type="predicted"/>
<dbReference type="Pfam" id="PF18741">
    <property type="entry name" value="MTES_1575"/>
    <property type="match status" value="1"/>
</dbReference>
<dbReference type="Pfam" id="PF00069">
    <property type="entry name" value="Pkinase"/>
    <property type="match status" value="1"/>
</dbReference>
<dbReference type="CDD" id="cd18808">
    <property type="entry name" value="SF1_C_Upf1"/>
    <property type="match status" value="1"/>
</dbReference>
<evidence type="ECO:0000256" key="1">
    <source>
        <dbReference type="SAM" id="MobiDB-lite"/>
    </source>
</evidence>
<feature type="compositionally biased region" description="Acidic residues" evidence="1">
    <location>
        <begin position="1671"/>
        <end position="1687"/>
    </location>
</feature>
<feature type="region of interest" description="Disordered" evidence="1">
    <location>
        <begin position="1656"/>
        <end position="1689"/>
    </location>
</feature>
<dbReference type="Pfam" id="PF13087">
    <property type="entry name" value="AAA_12"/>
    <property type="match status" value="1"/>
</dbReference>
<dbReference type="InterPro" id="IPR047187">
    <property type="entry name" value="SF1_C_Upf1"/>
</dbReference>
<dbReference type="PROSITE" id="PS50011">
    <property type="entry name" value="PROTEIN_KINASE_DOM"/>
    <property type="match status" value="1"/>
</dbReference>
<dbReference type="GO" id="GO:0005524">
    <property type="term" value="F:ATP binding"/>
    <property type="evidence" value="ECO:0007669"/>
    <property type="project" value="InterPro"/>
</dbReference>
<dbReference type="GO" id="GO:0004672">
    <property type="term" value="F:protein kinase activity"/>
    <property type="evidence" value="ECO:0007669"/>
    <property type="project" value="InterPro"/>
</dbReference>
<dbReference type="PANTHER" id="PTHR10887:SF495">
    <property type="entry name" value="HELICASE SENATAXIN ISOFORM X1-RELATED"/>
    <property type="match status" value="1"/>
</dbReference>
<dbReference type="OrthoDB" id="9757917at2"/>
<organism evidence="3 4">
    <name type="scientific">Enterobacillus tribolii</name>
    <dbReference type="NCBI Taxonomy" id="1487935"/>
    <lineage>
        <taxon>Bacteria</taxon>
        <taxon>Pseudomonadati</taxon>
        <taxon>Pseudomonadota</taxon>
        <taxon>Gammaproteobacteria</taxon>
        <taxon>Enterobacterales</taxon>
        <taxon>Hafniaceae</taxon>
        <taxon>Enterobacillus</taxon>
    </lineage>
</organism>
<evidence type="ECO:0000313" key="4">
    <source>
        <dbReference type="Proteomes" id="UP000254848"/>
    </source>
</evidence>
<evidence type="ECO:0000259" key="2">
    <source>
        <dbReference type="PROSITE" id="PS50011"/>
    </source>
</evidence>
<sequence>MMRFCPNCHTERALTEIFCEGRVDDRPCGWDLSAEPIHAKGWRPEAVVAASDVAPPESAAGTARLCRNGHPLDDDDLMCLVCGADAPAEVPVPEAGGDEVTAIDGWQLLRRINRDDSVRERYLAQHQEDGRQAVLTLYACGAEPDPAIYDVVRRLPREHVPEIIATGRWNERAWQVAEALTGGSLEAFVAGGDYWHEDEIPHVVRELGSALFSFAEHGLRHRDLRPGNLLIRTRHPLDIVIIEFGSACLSEFDLDIVAPLGISRYSAPETLAGGVAAASDWWNLGIILLEQLTHGACFDDVHPHAFLIQVLANGVTLPDNLDPRLRLLLRGLLTRDRHRRWQWPEVEAWLEGRPVAVADEMGAVAGSGAEITLGGSIYRQPAAFALAAATQQHWQEAQTLLLRGEITTWAQTCGVEDTVIAMLRQVSGLTETDDDFRLMLALKQLNPNMPLILRGEIVTPAWLLEHPQEGYALLTGPLPEMLGQGEPGHWLTQLNARQARVRERGTTLGIAFDEETLRIHLLATSRVRLAALWEEQRRLFPDTRHPGLKTLIDRRNLSEDDLIVLLSAGAEQYVSAESLLTQAQTLAARCGVLAFEREAAREWLQAPRQTLYQQLADRINGFNRSDIPDVDAWAGHFLLTRRLPLEQVLVMLAVPAEQWLAPERRRYVSQVLSFFTRKITASSMRGSLVRMRITPHAARVDLCELGGGGKSAAALLNHLLARGKTAVSVDGEALLANESANGRLRTLCAQTLLYQRDTGIDGRYLGFPFLLLHNQPRQMKPRIAPLLLWPVSINMEAGIRDVASLRFDHERGVVRLNPALENFVGIPAVKAWQSALDELLGQSSLTAEEVMESLSALLPAREKQLVRLTQTDEEIEENSAQLVCSAVLFHASFIGQAISEDLRQLSALSPGGTALETALGLGSPQETPPRPAAAHECYFAVTSDPSQEAAILAARNAPGLLIEGPPGTGKSQTIVNMVADAIGRRSSLLVICQKPAALEVVFKRIVACGLGDRVVMVKDVLRERDAIIRNVRTQLEGLYRPAETAVNPWVTSRRDTAEELEQTGKVLDEYYQALYRTDANTGISYRALLGELMVLESDPRRLDVPALRSLLQPCALEQVETIKRAIGPWIPLWLNAEYEQSPLAQLTPFPGEPVVLDDFRHRFIALRERERIRDETLAGPYQAIDISAADCSGHQHTLERYPALFGELTDAEWENLSRWLPLFFSYHGSLVQGGQILQQLDQLAGRLQEIDGAGADPLLFLGLAACDGGLLPRLITATEDALRRSFWRYLNPFYYVRRGKLNAFLQQQGLQETPDLLARLGGSARLELQWRLVRTELSRLHQHLGLPPAGLLDALALGALLTETRRNLRRTAQLFEPLTQSPDCAGWVSAIVERQRDGFERHTDELKAAIRRCQARSASLDALAKLRGWLEASVHERFTQAITTNRRLTQDINALEGALPALASYQQFRPLAAQLDESSLAVLKYLREQESALKAFPVAEQTEVVSRTLDREVRLSWKQQMERQTPLLLLDAERREEQVARLDGADRRMREWNKLALTTDLDRERISPLRAWEEITRLRGKRARRLREFIEEGEALGLMHLRPVWLMTPDVASQVLPLKAGLFDAVIYDEASQMPVEFALPTLFRSRRMVVSGDEKQMPPSAFFSGRFSADDEDEEETDAEEGQQDEAAERWDYRRISDCPDLLHLARTVLPVQTLEIHYRSAYRELIEFSNHAFYENRLNIPVQHSEKVIGKLRPVSLIEVNGRYQNQTNLREAFKVVKLLAAIWKLPYDQRPSVGVVTFNQKQAQLIERKIEARAERDSVFRQAYWEEQKRSEDDEDMSFFVKNVENVQGDERDVIIFSTTFGRNKQGTFRRNFGVLGQSGGERRLNVAVTRARRQVHIVSSMPVQEISDLLSTRRKPDIPRDYLQGYLEYARHLSQQAYPRSRELLGRMMRSENVATGATQGEDGFVREVKAFIRELGWQPADSRREGAFYYDCLLEDPHSGEYLIGIECDVPHHPLLAQARARELWRPALLKRVAPYRHRVSVQGWYNDGERERIRLRQAIEQAMKTRAEVHPPAYENSEENQ</sequence>
<keyword evidence="4" id="KW-1185">Reference proteome</keyword>
<dbReference type="Gene3D" id="1.10.510.10">
    <property type="entry name" value="Transferase(Phosphotransferase) domain 1"/>
    <property type="match status" value="1"/>
</dbReference>
<evidence type="ECO:0000313" key="3">
    <source>
        <dbReference type="EMBL" id="RDK97383.1"/>
    </source>
</evidence>
<dbReference type="Gene3D" id="3.40.50.300">
    <property type="entry name" value="P-loop containing nucleotide triphosphate hydrolases"/>
    <property type="match status" value="3"/>
</dbReference>
<dbReference type="InterPro" id="IPR025103">
    <property type="entry name" value="DUF4011"/>
</dbReference>
<dbReference type="InterPro" id="IPR011009">
    <property type="entry name" value="Kinase-like_dom_sf"/>
</dbReference>
<dbReference type="RefSeq" id="WP_115457107.1">
    <property type="nucleotide sequence ID" value="NZ_QRAP01000001.1"/>
</dbReference>
<dbReference type="Pfam" id="PF13195">
    <property type="entry name" value="DUF4011"/>
    <property type="match status" value="1"/>
</dbReference>
<protein>
    <submittedName>
        <fullName evidence="3">Uncharacterized protein DUF4011</fullName>
    </submittedName>
</protein>
<dbReference type="InterPro" id="IPR027417">
    <property type="entry name" value="P-loop_NTPase"/>
</dbReference>
<dbReference type="EMBL" id="QRAP01000001">
    <property type="protein sequence ID" value="RDK97383.1"/>
    <property type="molecule type" value="Genomic_DNA"/>
</dbReference>
<gene>
    <name evidence="3" type="ORF">C8D90_101831</name>
</gene>
<dbReference type="PROSITE" id="PS00109">
    <property type="entry name" value="PROTEIN_KINASE_TYR"/>
    <property type="match status" value="1"/>
</dbReference>
<dbReference type="Proteomes" id="UP000254848">
    <property type="component" value="Unassembled WGS sequence"/>
</dbReference>
<dbReference type="SUPFAM" id="SSF56112">
    <property type="entry name" value="Protein kinase-like (PK-like)"/>
    <property type="match status" value="1"/>
</dbReference>
<dbReference type="PANTHER" id="PTHR10887">
    <property type="entry name" value="DNA2/NAM7 HELICASE FAMILY"/>
    <property type="match status" value="1"/>
</dbReference>
<comment type="caution">
    <text evidence="3">The sequence shown here is derived from an EMBL/GenBank/DDBJ whole genome shotgun (WGS) entry which is preliminary data.</text>
</comment>
<dbReference type="SUPFAM" id="SSF52540">
    <property type="entry name" value="P-loop containing nucleoside triphosphate hydrolases"/>
    <property type="match status" value="1"/>
</dbReference>
<feature type="domain" description="Protein kinase" evidence="2">
    <location>
        <begin position="106"/>
        <end position="350"/>
    </location>
</feature>
<reference evidence="3 4" key="1">
    <citation type="submission" date="2018-07" db="EMBL/GenBank/DDBJ databases">
        <title>Genomic Encyclopedia of Type Strains, Phase IV (KMG-IV): sequencing the most valuable type-strain genomes for metagenomic binning, comparative biology and taxonomic classification.</title>
        <authorList>
            <person name="Goeker M."/>
        </authorList>
    </citation>
    <scope>NUCLEOTIDE SEQUENCE [LARGE SCALE GENOMIC DNA]</scope>
    <source>
        <strain evidence="3 4">DSM 103736</strain>
    </source>
</reference>
<dbReference type="SMART" id="SM00220">
    <property type="entry name" value="S_TKc"/>
    <property type="match status" value="1"/>
</dbReference>
<dbReference type="InterPro" id="IPR008266">
    <property type="entry name" value="Tyr_kinase_AS"/>
</dbReference>
<name>A0A370R4M7_9GAMM</name>
<dbReference type="InterPro" id="IPR041679">
    <property type="entry name" value="DNA2/NAM7-like_C"/>
</dbReference>